<dbReference type="EMBL" id="JMCC02000088">
    <property type="protein sequence ID" value="KIG13825.1"/>
    <property type="molecule type" value="Genomic_DNA"/>
</dbReference>
<accession>A0A0C2CW21</accession>
<evidence type="ECO:0000313" key="3">
    <source>
        <dbReference type="Proteomes" id="UP000031599"/>
    </source>
</evidence>
<evidence type="ECO:0000256" key="1">
    <source>
        <dbReference type="SAM" id="MobiDB-lite"/>
    </source>
</evidence>
<dbReference type="AlphaFoldDB" id="A0A0C2CW21"/>
<proteinExistence type="predicted"/>
<protein>
    <submittedName>
        <fullName evidence="2">Uncharacterized protein</fullName>
    </submittedName>
</protein>
<sequence length="277" mass="28451">MFAACSKEEQTDGTTATTVANNSSGDGDGDTGDETSDSGKDSGDDDTEPTTSDPGFVPTEGDIPGANTCDPWAQDCPEGEKCAAYNAGSDTWNASKCVPLQGTAQTGDMCTYDGANAGTDDCDVGFMCYYTNEEAVGICVPLCTGSADDPLCEEQFNCSISNDGSLLLCLYSCDPLLQDCSQEGAACFWDGAQFNCDPAGDIPTNEPCGYINDCLPGHLCLDATALPNCAGAACCATWCEISNPNCPTPGTECIAFYDDGTAPPGLEDVGICAIPGA</sequence>
<feature type="region of interest" description="Disordered" evidence="1">
    <location>
        <begin position="1"/>
        <end position="70"/>
    </location>
</feature>
<organism evidence="2 3">
    <name type="scientific">Enhygromyxa salina</name>
    <dbReference type="NCBI Taxonomy" id="215803"/>
    <lineage>
        <taxon>Bacteria</taxon>
        <taxon>Pseudomonadati</taxon>
        <taxon>Myxococcota</taxon>
        <taxon>Polyangia</taxon>
        <taxon>Nannocystales</taxon>
        <taxon>Nannocystaceae</taxon>
        <taxon>Enhygromyxa</taxon>
    </lineage>
</organism>
<feature type="compositionally biased region" description="Basic and acidic residues" evidence="1">
    <location>
        <begin position="1"/>
        <end position="10"/>
    </location>
</feature>
<dbReference type="Proteomes" id="UP000031599">
    <property type="component" value="Unassembled WGS sequence"/>
</dbReference>
<reference evidence="2 3" key="1">
    <citation type="submission" date="2014-12" db="EMBL/GenBank/DDBJ databases">
        <title>Genome assembly of Enhygromyxa salina DSM 15201.</title>
        <authorList>
            <person name="Sharma G."/>
            <person name="Subramanian S."/>
        </authorList>
    </citation>
    <scope>NUCLEOTIDE SEQUENCE [LARGE SCALE GENOMIC DNA]</scope>
    <source>
        <strain evidence="2 3">DSM 15201</strain>
    </source>
</reference>
<name>A0A0C2CW21_9BACT</name>
<evidence type="ECO:0000313" key="2">
    <source>
        <dbReference type="EMBL" id="KIG13825.1"/>
    </source>
</evidence>
<gene>
    <name evidence="2" type="ORF">DB30_07538</name>
</gene>
<comment type="caution">
    <text evidence="2">The sequence shown here is derived from an EMBL/GenBank/DDBJ whole genome shotgun (WGS) entry which is preliminary data.</text>
</comment>
<feature type="compositionally biased region" description="Polar residues" evidence="1">
    <location>
        <begin position="12"/>
        <end position="22"/>
    </location>
</feature>
<feature type="compositionally biased region" description="Acidic residues" evidence="1">
    <location>
        <begin position="27"/>
        <end position="36"/>
    </location>
</feature>